<dbReference type="Pfam" id="PF05013">
    <property type="entry name" value="FGase"/>
    <property type="match status" value="1"/>
</dbReference>
<sequence>MTAARPAPPPWWIVQCGDDPVIATAIHDGHDLDASTCAAMVLPEDARLREEDPHTGQAIMDVPNHVVALRSRFEADLNRGLGDAIYLDPAQCWGLQVWRAPPSGALLRRLQDYHRGFYHMLAALLDGIVARHGRFVLLDVHSYNHRRKGADAAPMPQASAPDINIGTFSMPREHWAFLLDPLMEAMRAFDFNGRRLDVRENVAFQGKGELARFVHERYPRTGCAIALEFKKFYMDEWTGTPDPGELAAMRYFIRHVAAQARVLLGQPA</sequence>
<dbReference type="Gene3D" id="3.40.630.40">
    <property type="entry name" value="Zn-dependent exopeptidases"/>
    <property type="match status" value="1"/>
</dbReference>
<dbReference type="InterPro" id="IPR007709">
    <property type="entry name" value="N-FG_amidohydro"/>
</dbReference>
<evidence type="ECO:0000313" key="1">
    <source>
        <dbReference type="EMBL" id="MCJ0824548.1"/>
    </source>
</evidence>
<accession>A0ABT0A0P3</accession>
<protein>
    <submittedName>
        <fullName evidence="1">N-formylglutamate amidohydrolase</fullName>
    </submittedName>
</protein>
<proteinExistence type="predicted"/>
<keyword evidence="2" id="KW-1185">Reference proteome</keyword>
<reference evidence="1 2" key="1">
    <citation type="submission" date="2022-03" db="EMBL/GenBank/DDBJ databases">
        <title>Luteimonas soily sp. nov., a novel bacterium isolated from the soil.</title>
        <authorList>
            <person name="Zhang X."/>
        </authorList>
    </citation>
    <scope>NUCLEOTIDE SEQUENCE [LARGE SCALE GENOMIC DNA]</scope>
    <source>
        <strain evidence="1 2">50</strain>
    </source>
</reference>
<comment type="caution">
    <text evidence="1">The sequence shown here is derived from an EMBL/GenBank/DDBJ whole genome shotgun (WGS) entry which is preliminary data.</text>
</comment>
<evidence type="ECO:0000313" key="2">
    <source>
        <dbReference type="Proteomes" id="UP001165423"/>
    </source>
</evidence>
<dbReference type="Proteomes" id="UP001165423">
    <property type="component" value="Unassembled WGS sequence"/>
</dbReference>
<gene>
    <name evidence="1" type="ORF">MQC88_01000</name>
</gene>
<name>A0ABT0A0P3_9GAMM</name>
<dbReference type="EMBL" id="JALGCL010000001">
    <property type="protein sequence ID" value="MCJ0824548.1"/>
    <property type="molecule type" value="Genomic_DNA"/>
</dbReference>
<dbReference type="RefSeq" id="WP_243318390.1">
    <property type="nucleotide sequence ID" value="NZ_JALGCL010000001.1"/>
</dbReference>
<dbReference type="SUPFAM" id="SSF53187">
    <property type="entry name" value="Zn-dependent exopeptidases"/>
    <property type="match status" value="1"/>
</dbReference>
<organism evidence="1 2">
    <name type="scientific">Cognatiluteimonas sedimenti</name>
    <dbReference type="NCBI Taxonomy" id="2927791"/>
    <lineage>
        <taxon>Bacteria</taxon>
        <taxon>Pseudomonadati</taxon>
        <taxon>Pseudomonadota</taxon>
        <taxon>Gammaproteobacteria</taxon>
        <taxon>Lysobacterales</taxon>
        <taxon>Lysobacteraceae</taxon>
        <taxon>Cognatiluteimonas</taxon>
    </lineage>
</organism>